<evidence type="ECO:0000313" key="2">
    <source>
        <dbReference type="EMBL" id="KAG6764439.1"/>
    </source>
</evidence>
<evidence type="ECO:0000313" key="3">
    <source>
        <dbReference type="Proteomes" id="UP000886885"/>
    </source>
</evidence>
<dbReference type="OrthoDB" id="1744862at2759"/>
<dbReference type="Proteomes" id="UP000886885">
    <property type="component" value="Chromosome 8D"/>
</dbReference>
<dbReference type="EMBL" id="JAAWWB010000016">
    <property type="protein sequence ID" value="KAG6764439.1"/>
    <property type="molecule type" value="Genomic_DNA"/>
</dbReference>
<feature type="region of interest" description="Disordered" evidence="1">
    <location>
        <begin position="183"/>
        <end position="217"/>
    </location>
</feature>
<comment type="caution">
    <text evidence="2">The sequence shown here is derived from an EMBL/GenBank/DDBJ whole genome shotgun (WGS) entry which is preliminary data.</text>
</comment>
<name>A0A8X8CS15_POPTO</name>
<protein>
    <submittedName>
        <fullName evidence="2">Uncharacterized protein</fullName>
    </submittedName>
</protein>
<organism evidence="2 3">
    <name type="scientific">Populus tomentosa</name>
    <name type="common">Chinese white poplar</name>
    <dbReference type="NCBI Taxonomy" id="118781"/>
    <lineage>
        <taxon>Eukaryota</taxon>
        <taxon>Viridiplantae</taxon>
        <taxon>Streptophyta</taxon>
        <taxon>Embryophyta</taxon>
        <taxon>Tracheophyta</taxon>
        <taxon>Spermatophyta</taxon>
        <taxon>Magnoliopsida</taxon>
        <taxon>eudicotyledons</taxon>
        <taxon>Gunneridae</taxon>
        <taxon>Pentapetalae</taxon>
        <taxon>rosids</taxon>
        <taxon>fabids</taxon>
        <taxon>Malpighiales</taxon>
        <taxon>Salicaceae</taxon>
        <taxon>Saliceae</taxon>
        <taxon>Populus</taxon>
    </lineage>
</organism>
<proteinExistence type="predicted"/>
<gene>
    <name evidence="2" type="ORF">POTOM_031908</name>
</gene>
<evidence type="ECO:0000256" key="1">
    <source>
        <dbReference type="SAM" id="MobiDB-lite"/>
    </source>
</evidence>
<sequence length="316" mass="34924">METARLLWSRIPKSEDGELDGVSLFSSSNGNSVVSLDYEVIENQAYREEQVYDVDLHNKDNKIVDDASTVQILNIHEVKREVEIHIYVDPVDPDPNVAPLQMKMPKYYTDKPNARIKYFLEKGGKDSDNKVILIVGEEGLDLAKDSDGKDSDNKGASATVGIGRDDKSYGVDFNASAGSCSEGVDAGLSSDEDGLETSYSSDKGDEDESDMNGKKQKRKIVDPTGFKWKTFNVSVSAEPFQLSCLLKLISITCAGLGYSWYSTLQNFDWKGKEGPLGPTKYHQSLRGGHQDRMFSRNGDVECPLLNGLLVQDRMPG</sequence>
<dbReference type="AlphaFoldDB" id="A0A8X8CS15"/>
<reference evidence="2" key="1">
    <citation type="journal article" date="2020" name="bioRxiv">
        <title>Hybrid origin of Populus tomentosa Carr. identified through genome sequencing and phylogenomic analysis.</title>
        <authorList>
            <person name="An X."/>
            <person name="Gao K."/>
            <person name="Chen Z."/>
            <person name="Li J."/>
            <person name="Yang X."/>
            <person name="Yang X."/>
            <person name="Zhou J."/>
            <person name="Guo T."/>
            <person name="Zhao T."/>
            <person name="Huang S."/>
            <person name="Miao D."/>
            <person name="Khan W.U."/>
            <person name="Rao P."/>
            <person name="Ye M."/>
            <person name="Lei B."/>
            <person name="Liao W."/>
            <person name="Wang J."/>
            <person name="Ji L."/>
            <person name="Li Y."/>
            <person name="Guo B."/>
            <person name="Mustafa N.S."/>
            <person name="Li S."/>
            <person name="Yun Q."/>
            <person name="Keller S.R."/>
            <person name="Mao J."/>
            <person name="Zhang R."/>
            <person name="Strauss S.H."/>
        </authorList>
    </citation>
    <scope>NUCLEOTIDE SEQUENCE</scope>
    <source>
        <strain evidence="2">GM15</strain>
        <tissue evidence="2">Leaf</tissue>
    </source>
</reference>
<keyword evidence="3" id="KW-1185">Reference proteome</keyword>
<accession>A0A8X8CS15</accession>